<dbReference type="SMART" id="SM00568">
    <property type="entry name" value="GRAM"/>
    <property type="match status" value="1"/>
</dbReference>
<dbReference type="AlphaFoldDB" id="B8LPM4"/>
<evidence type="ECO:0000313" key="4">
    <source>
        <dbReference type="EMBL" id="ABR17604.1"/>
    </source>
</evidence>
<evidence type="ECO:0000259" key="3">
    <source>
        <dbReference type="SMART" id="SM00568"/>
    </source>
</evidence>
<evidence type="ECO:0000256" key="1">
    <source>
        <dbReference type="ARBA" id="ARBA00009414"/>
    </source>
</evidence>
<feature type="compositionally biased region" description="Basic and acidic residues" evidence="2">
    <location>
        <begin position="45"/>
        <end position="59"/>
    </location>
</feature>
<comment type="similarity">
    <text evidence="1">Belongs to the GEM family.</text>
</comment>
<dbReference type="Gene3D" id="2.30.29.30">
    <property type="entry name" value="Pleckstrin-homology domain (PH domain)/Phosphotyrosine-binding domain (PTB)"/>
    <property type="match status" value="1"/>
</dbReference>
<protein>
    <recommendedName>
        <fullName evidence="3">GRAM domain-containing protein</fullName>
    </recommendedName>
</protein>
<name>B8LPM4_PICSI</name>
<sequence length="295" mass="32225">MSKADDQREQLLQSDYTDKSGRTAGETQPIVYPKLNGEGSTTPKALDRDSANSQKDSRKWGTKVMGAPASPSAHPQNQEAATWTAPEEHPTPSSYIVQPSPVDSKSPINLVQHCFNKWTKKAENLASEVWTNLKTGNSMSDAAWGKLTLGAKALTEGGFEALFRQTFSVSPDEKLKKTYACYLSTSTGPVAGTLYMSTVKIAFCSDRPLSFTAPSGEASWSYYRLVIPLANLKAVDPSTNKDNPAEKYIQIVTVDGHDFWMMGFINYENAMSNLQESTRNSARSTLNSARSGSTV</sequence>
<dbReference type="CDD" id="cd13222">
    <property type="entry name" value="PH-GRAM_GEM"/>
    <property type="match status" value="1"/>
</dbReference>
<reference evidence="4" key="1">
    <citation type="submission" date="2007-06" db="EMBL/GenBank/DDBJ databases">
        <title>Full length cDNA sequences from Sitka Spruce (Picea sitchensis).</title>
        <authorList>
            <person name="Ralph S.G."/>
            <person name="Chun H.E."/>
            <person name="Liao N."/>
            <person name="Ali J."/>
            <person name="Reid K."/>
            <person name="Kolosova N."/>
            <person name="Cooper N."/>
            <person name="Cullis C."/>
            <person name="Jancsik S."/>
            <person name="Moore R."/>
            <person name="Mayo M."/>
            <person name="Wagner S."/>
            <person name="Holt R.A."/>
            <person name="Jones S.J.M."/>
            <person name="Marra M.A."/>
            <person name="Ritland C.E."/>
            <person name="Ritland K."/>
            <person name="Bohlmann J."/>
        </authorList>
    </citation>
    <scope>NUCLEOTIDE SEQUENCE</scope>
    <source>
        <tissue evidence="4">Green portion of the leader tissue</tissue>
    </source>
</reference>
<organism evidence="4">
    <name type="scientific">Picea sitchensis</name>
    <name type="common">Sitka spruce</name>
    <name type="synonym">Pinus sitchensis</name>
    <dbReference type="NCBI Taxonomy" id="3332"/>
    <lineage>
        <taxon>Eukaryota</taxon>
        <taxon>Viridiplantae</taxon>
        <taxon>Streptophyta</taxon>
        <taxon>Embryophyta</taxon>
        <taxon>Tracheophyta</taxon>
        <taxon>Spermatophyta</taxon>
        <taxon>Pinopsida</taxon>
        <taxon>Pinidae</taxon>
        <taxon>Conifers I</taxon>
        <taxon>Pinales</taxon>
        <taxon>Pinaceae</taxon>
        <taxon>Picea</taxon>
    </lineage>
</organism>
<dbReference type="InterPro" id="IPR037848">
    <property type="entry name" value="GEM-like"/>
</dbReference>
<dbReference type="InterPro" id="IPR004182">
    <property type="entry name" value="GRAM"/>
</dbReference>
<dbReference type="InterPro" id="IPR011993">
    <property type="entry name" value="PH-like_dom_sf"/>
</dbReference>
<dbReference type="OMA" id="KNAFACY"/>
<feature type="region of interest" description="Disordered" evidence="2">
    <location>
        <begin position="1"/>
        <end position="94"/>
    </location>
</feature>
<evidence type="ECO:0000256" key="2">
    <source>
        <dbReference type="SAM" id="MobiDB-lite"/>
    </source>
</evidence>
<feature type="domain" description="GRAM" evidence="3">
    <location>
        <begin position="161"/>
        <end position="239"/>
    </location>
</feature>
<accession>B8LPM4</accession>
<proteinExistence type="evidence at transcript level"/>
<dbReference type="EMBL" id="EF677802">
    <property type="protein sequence ID" value="ABR17604.1"/>
    <property type="molecule type" value="mRNA"/>
</dbReference>
<dbReference type="PANTHER" id="PTHR31969">
    <property type="entry name" value="GEM-LIKE PROTEIN 2"/>
    <property type="match status" value="1"/>
</dbReference>
<dbReference type="Pfam" id="PF02893">
    <property type="entry name" value="GRAM"/>
    <property type="match status" value="1"/>
</dbReference>